<sequence length="188" mass="21186">MARPGWRGVMKEQVNPGGDDPSLIGEVARGSRDAFVRLYQRYAGRLLGYALKVTRDQSLAEDVVQEVFTTVWLKASSYRPEQGAPAAWIYRIAHNKLVDHWRRRLRVDEAAQQVPEQGPQPPSELALDLEHSMAGLSPDQQRAVELTCLRGYSHEEAAAMLDVPLGTLKSRIRQALGRMRLLLTREET</sequence>
<dbReference type="PANTHER" id="PTHR43133">
    <property type="entry name" value="RNA POLYMERASE ECF-TYPE SIGMA FACTO"/>
    <property type="match status" value="1"/>
</dbReference>
<reference evidence="8 9" key="1">
    <citation type="submission" date="2019-08" db="EMBL/GenBank/DDBJ databases">
        <title>Archangium and Cystobacter genomes.</title>
        <authorList>
            <person name="Chen I.-C.K."/>
            <person name="Wielgoss S."/>
        </authorList>
    </citation>
    <scope>NUCLEOTIDE SEQUENCE [LARGE SCALE GENOMIC DNA]</scope>
    <source>
        <strain evidence="8 9">Cbm 6</strain>
    </source>
</reference>
<dbReference type="Pfam" id="PF04542">
    <property type="entry name" value="Sigma70_r2"/>
    <property type="match status" value="1"/>
</dbReference>
<organism evidence="8 9">
    <name type="scientific">Archangium minus</name>
    <dbReference type="NCBI Taxonomy" id="83450"/>
    <lineage>
        <taxon>Bacteria</taxon>
        <taxon>Pseudomonadati</taxon>
        <taxon>Myxococcota</taxon>
        <taxon>Myxococcia</taxon>
        <taxon>Myxococcales</taxon>
        <taxon>Cystobacterineae</taxon>
        <taxon>Archangiaceae</taxon>
        <taxon>Archangium</taxon>
    </lineage>
</organism>
<keyword evidence="4" id="KW-0804">Transcription</keyword>
<dbReference type="InterPro" id="IPR036388">
    <property type="entry name" value="WH-like_DNA-bd_sf"/>
</dbReference>
<evidence type="ECO:0000313" key="9">
    <source>
        <dbReference type="Proteomes" id="UP001611383"/>
    </source>
</evidence>
<feature type="domain" description="RNA polymerase sigma-70 region 2" evidence="6">
    <location>
        <begin position="38"/>
        <end position="105"/>
    </location>
</feature>
<feature type="region of interest" description="Disordered" evidence="5">
    <location>
        <begin position="1"/>
        <end position="22"/>
    </location>
</feature>
<gene>
    <name evidence="8" type="ORF">F0U60_15465</name>
</gene>
<dbReference type="NCBIfam" id="TIGR02937">
    <property type="entry name" value="sigma70-ECF"/>
    <property type="match status" value="1"/>
</dbReference>
<dbReference type="CDD" id="cd06171">
    <property type="entry name" value="Sigma70_r4"/>
    <property type="match status" value="1"/>
</dbReference>
<dbReference type="InterPro" id="IPR013324">
    <property type="entry name" value="RNA_pol_sigma_r3/r4-like"/>
</dbReference>
<evidence type="ECO:0000256" key="5">
    <source>
        <dbReference type="SAM" id="MobiDB-lite"/>
    </source>
</evidence>
<dbReference type="EMBL" id="CP043494">
    <property type="protein sequence ID" value="WNG45343.1"/>
    <property type="molecule type" value="Genomic_DNA"/>
</dbReference>
<evidence type="ECO:0000256" key="1">
    <source>
        <dbReference type="ARBA" id="ARBA00010641"/>
    </source>
</evidence>
<dbReference type="InterPro" id="IPR007627">
    <property type="entry name" value="RNA_pol_sigma70_r2"/>
</dbReference>
<dbReference type="InterPro" id="IPR014284">
    <property type="entry name" value="RNA_pol_sigma-70_dom"/>
</dbReference>
<accession>A0ABY9WQ14</accession>
<keyword evidence="2" id="KW-0805">Transcription regulation</keyword>
<comment type="similarity">
    <text evidence="1">Belongs to the sigma-70 factor family. ECF subfamily.</text>
</comment>
<evidence type="ECO:0000256" key="2">
    <source>
        <dbReference type="ARBA" id="ARBA00023015"/>
    </source>
</evidence>
<dbReference type="InterPro" id="IPR039425">
    <property type="entry name" value="RNA_pol_sigma-70-like"/>
</dbReference>
<dbReference type="InterPro" id="IPR013249">
    <property type="entry name" value="RNA_pol_sigma70_r4_t2"/>
</dbReference>
<evidence type="ECO:0000259" key="6">
    <source>
        <dbReference type="Pfam" id="PF04542"/>
    </source>
</evidence>
<dbReference type="Pfam" id="PF08281">
    <property type="entry name" value="Sigma70_r4_2"/>
    <property type="match status" value="1"/>
</dbReference>
<name>A0ABY9WQ14_9BACT</name>
<dbReference type="PANTHER" id="PTHR43133:SF62">
    <property type="entry name" value="RNA POLYMERASE SIGMA FACTOR SIGZ"/>
    <property type="match status" value="1"/>
</dbReference>
<dbReference type="Gene3D" id="1.10.10.10">
    <property type="entry name" value="Winged helix-like DNA-binding domain superfamily/Winged helix DNA-binding domain"/>
    <property type="match status" value="1"/>
</dbReference>
<feature type="domain" description="RNA polymerase sigma factor 70 region 4 type 2" evidence="7">
    <location>
        <begin position="128"/>
        <end position="179"/>
    </location>
</feature>
<evidence type="ECO:0000313" key="8">
    <source>
        <dbReference type="EMBL" id="WNG45343.1"/>
    </source>
</evidence>
<dbReference type="InterPro" id="IPR013325">
    <property type="entry name" value="RNA_pol_sigma_r2"/>
</dbReference>
<evidence type="ECO:0000256" key="3">
    <source>
        <dbReference type="ARBA" id="ARBA00023082"/>
    </source>
</evidence>
<dbReference type="Gene3D" id="1.10.1740.10">
    <property type="match status" value="1"/>
</dbReference>
<dbReference type="SUPFAM" id="SSF88659">
    <property type="entry name" value="Sigma3 and sigma4 domains of RNA polymerase sigma factors"/>
    <property type="match status" value="1"/>
</dbReference>
<keyword evidence="3" id="KW-0731">Sigma factor</keyword>
<protein>
    <submittedName>
        <fullName evidence="8">RNA polymerase sigma factor</fullName>
    </submittedName>
</protein>
<evidence type="ECO:0000259" key="7">
    <source>
        <dbReference type="Pfam" id="PF08281"/>
    </source>
</evidence>
<dbReference type="SUPFAM" id="SSF88946">
    <property type="entry name" value="Sigma2 domain of RNA polymerase sigma factors"/>
    <property type="match status" value="1"/>
</dbReference>
<dbReference type="Proteomes" id="UP001611383">
    <property type="component" value="Chromosome"/>
</dbReference>
<evidence type="ECO:0000256" key="4">
    <source>
        <dbReference type="ARBA" id="ARBA00023163"/>
    </source>
</evidence>
<keyword evidence="9" id="KW-1185">Reference proteome</keyword>
<proteinExistence type="inferred from homology"/>